<evidence type="ECO:0000313" key="2">
    <source>
        <dbReference type="EMBL" id="SNS14226.1"/>
    </source>
</evidence>
<accession>A0A239C245</accession>
<dbReference type="PANTHER" id="PTHR33525:SF4">
    <property type="entry name" value="CYCLIC DI-GMP PHOSPHODIESTERASE CDGJ"/>
    <property type="match status" value="1"/>
</dbReference>
<dbReference type="Gene3D" id="1.10.3210.10">
    <property type="entry name" value="Hypothetical protein af1432"/>
    <property type="match status" value="1"/>
</dbReference>
<dbReference type="Gene3D" id="3.20.20.450">
    <property type="entry name" value="EAL domain"/>
    <property type="match status" value="1"/>
</dbReference>
<dbReference type="PROSITE" id="PS51833">
    <property type="entry name" value="HDOD"/>
    <property type="match status" value="1"/>
</dbReference>
<keyword evidence="3" id="KW-1185">Reference proteome</keyword>
<proteinExistence type="predicted"/>
<dbReference type="InterPro" id="IPR052340">
    <property type="entry name" value="RNase_Y/CdgJ"/>
</dbReference>
<dbReference type="EMBL" id="FZOC01000007">
    <property type="protein sequence ID" value="SNS14226.1"/>
    <property type="molecule type" value="Genomic_DNA"/>
</dbReference>
<gene>
    <name evidence="2" type="ORF">SAMN04488503_2907</name>
</gene>
<dbReference type="SUPFAM" id="SSF141868">
    <property type="entry name" value="EAL domain-like"/>
    <property type="match status" value="1"/>
</dbReference>
<dbReference type="InterPro" id="IPR014408">
    <property type="entry name" value="dGMP_Pdiesterase_EAL/HD-GYP"/>
</dbReference>
<organism evidence="2 3">
    <name type="scientific">Humidesulfovibrio mexicanus</name>
    <dbReference type="NCBI Taxonomy" id="147047"/>
    <lineage>
        <taxon>Bacteria</taxon>
        <taxon>Pseudomonadati</taxon>
        <taxon>Thermodesulfobacteriota</taxon>
        <taxon>Desulfovibrionia</taxon>
        <taxon>Desulfovibrionales</taxon>
        <taxon>Desulfovibrionaceae</taxon>
        <taxon>Humidesulfovibrio</taxon>
    </lineage>
</organism>
<evidence type="ECO:0000259" key="1">
    <source>
        <dbReference type="PROSITE" id="PS51833"/>
    </source>
</evidence>
<evidence type="ECO:0000313" key="3">
    <source>
        <dbReference type="Proteomes" id="UP000198324"/>
    </source>
</evidence>
<dbReference type="PANTHER" id="PTHR33525">
    <property type="match status" value="1"/>
</dbReference>
<dbReference type="Proteomes" id="UP000198324">
    <property type="component" value="Unassembled WGS sequence"/>
</dbReference>
<protein>
    <submittedName>
        <fullName evidence="2">EAL and modified HD-GYP domain-containing signal transduction protein</fullName>
    </submittedName>
</protein>
<dbReference type="SUPFAM" id="SSF109604">
    <property type="entry name" value="HD-domain/PDEase-like"/>
    <property type="match status" value="1"/>
</dbReference>
<reference evidence="2 3" key="1">
    <citation type="submission" date="2017-06" db="EMBL/GenBank/DDBJ databases">
        <authorList>
            <person name="Kim H.J."/>
            <person name="Triplett B.A."/>
        </authorList>
    </citation>
    <scope>NUCLEOTIDE SEQUENCE [LARGE SCALE GENOMIC DNA]</scope>
    <source>
        <strain evidence="2 3">DSM 13116</strain>
    </source>
</reference>
<dbReference type="RefSeq" id="WP_089275110.1">
    <property type="nucleotide sequence ID" value="NZ_FZOC01000007.1"/>
</dbReference>
<dbReference type="AlphaFoldDB" id="A0A239C245"/>
<dbReference type="PIRSF" id="PIRSF003180">
    <property type="entry name" value="DiGMPpdiest_YuxH"/>
    <property type="match status" value="1"/>
</dbReference>
<dbReference type="OrthoDB" id="9804751at2"/>
<sequence length="419" mass="45525">MPPPSPYETLFVARQPVLDSALNTWGYFHYYRRCVEHTYSEFTDPLLATLSVIQCLPACIETCSRPHKALIHLPPQALVTGIPRALGPECVVPVLDSFPADDPKYVEALRGLRAEGYSFALDLPRLADLANPLLGVADTVILDLRAPEGGKAALAKAAKALLASGHTLLAKRVETHEAADLARSLGMTLFAGHFFREPVTLSQRKVSSAESTRLSLLDLLCRSEPPMDKVVLAIEADASVSYRVLSMLNSPHFGLLKKVSSVRQAVLLAGWVQLSAWLRVMALGDLSPTTKARELLHLSAQRAKFLELLGLAANWGEKAESLFLLGLFSLLPTMLETAMPQVLEAISLDDQLRAALLGEPGPYSGWLDLAQAIEDTRWEDMGRLALDLGLPTGSVSSAYNASFQWADTLLLAIPDRNGA</sequence>
<dbReference type="InterPro" id="IPR013976">
    <property type="entry name" value="HDOD"/>
</dbReference>
<feature type="domain" description="HDOD" evidence="1">
    <location>
        <begin position="206"/>
        <end position="394"/>
    </location>
</feature>
<dbReference type="Pfam" id="PF08668">
    <property type="entry name" value="HDOD"/>
    <property type="match status" value="1"/>
</dbReference>
<name>A0A239C245_9BACT</name>
<dbReference type="InterPro" id="IPR035919">
    <property type="entry name" value="EAL_sf"/>
</dbReference>